<dbReference type="InterPro" id="IPR021248">
    <property type="entry name" value="DUF2787"/>
</dbReference>
<keyword evidence="2" id="KW-1185">Reference proteome</keyword>
<proteinExistence type="predicted"/>
<dbReference type="RefSeq" id="WP_199394249.1">
    <property type="nucleotide sequence ID" value="NZ_JAEMHK010000003.1"/>
</dbReference>
<reference evidence="1 2" key="1">
    <citation type="submission" date="2020-12" db="EMBL/GenBank/DDBJ databases">
        <title>Geomonas sp. Red259, isolated from paddy soil.</title>
        <authorList>
            <person name="Xu Z."/>
            <person name="Zhang Z."/>
            <person name="Masuda Y."/>
            <person name="Itoh H."/>
            <person name="Senoo K."/>
        </authorList>
    </citation>
    <scope>NUCLEOTIDE SEQUENCE [LARGE SCALE GENOMIC DNA]</scope>
    <source>
        <strain evidence="1 2">Red259</strain>
    </source>
</reference>
<dbReference type="Proteomes" id="UP000641025">
    <property type="component" value="Unassembled WGS sequence"/>
</dbReference>
<protein>
    <submittedName>
        <fullName evidence="1">DUF2787 family protein</fullName>
    </submittedName>
</protein>
<evidence type="ECO:0000313" key="2">
    <source>
        <dbReference type="Proteomes" id="UP000641025"/>
    </source>
</evidence>
<comment type="caution">
    <text evidence="1">The sequence shown here is derived from an EMBL/GenBank/DDBJ whole genome shotgun (WGS) entry which is preliminary data.</text>
</comment>
<sequence length="133" mass="14827">MVIRTETLPWPLDPELVKILEAELAKADLAPGEGAVITFRDPDFSADTGGFHPVEVAVSQEGNIIYITDFAYFGRPPHSELAKELDFDFALGTFQHFGAEFPLRRGYELFRLFQANFLAYHDGGAYVATVDPM</sequence>
<evidence type="ECO:0000313" key="1">
    <source>
        <dbReference type="EMBL" id="MBJ6799747.1"/>
    </source>
</evidence>
<dbReference type="PANTHER" id="PTHR38978:SF2">
    <property type="entry name" value="DUF2787 DOMAIN-CONTAINING PROTEIN"/>
    <property type="match status" value="1"/>
</dbReference>
<organism evidence="1 2">
    <name type="scientific">Geomonas propionica</name>
    <dbReference type="NCBI Taxonomy" id="2798582"/>
    <lineage>
        <taxon>Bacteria</taxon>
        <taxon>Pseudomonadati</taxon>
        <taxon>Thermodesulfobacteriota</taxon>
        <taxon>Desulfuromonadia</taxon>
        <taxon>Geobacterales</taxon>
        <taxon>Geobacteraceae</taxon>
        <taxon>Geomonas</taxon>
    </lineage>
</organism>
<gene>
    <name evidence="1" type="ORF">JFN90_06305</name>
</gene>
<dbReference type="PANTHER" id="PTHR38978">
    <property type="entry name" value="DUF2787 DOMAIN-CONTAINING PROTEIN"/>
    <property type="match status" value="1"/>
</dbReference>
<dbReference type="Pfam" id="PF10980">
    <property type="entry name" value="DUF2787"/>
    <property type="match status" value="1"/>
</dbReference>
<accession>A0ABS0YQL5</accession>
<name>A0ABS0YQL5_9BACT</name>
<dbReference type="Gene3D" id="3.10.450.430">
    <property type="entry name" value="Protein of unknown function DUF2787"/>
    <property type="match status" value="1"/>
</dbReference>
<dbReference type="EMBL" id="JAEMHK010000003">
    <property type="protein sequence ID" value="MBJ6799747.1"/>
    <property type="molecule type" value="Genomic_DNA"/>
</dbReference>